<dbReference type="EMBL" id="AVOT02008229">
    <property type="protein sequence ID" value="MBW0485564.1"/>
    <property type="molecule type" value="Genomic_DNA"/>
</dbReference>
<proteinExistence type="predicted"/>
<keyword evidence="3" id="KW-1185">Reference proteome</keyword>
<reference evidence="2" key="1">
    <citation type="submission" date="2021-03" db="EMBL/GenBank/DDBJ databases">
        <title>Draft genome sequence of rust myrtle Austropuccinia psidii MF-1, a brazilian biotype.</title>
        <authorList>
            <person name="Quecine M.C."/>
            <person name="Pachon D.M.R."/>
            <person name="Bonatelli M.L."/>
            <person name="Correr F.H."/>
            <person name="Franceschini L.M."/>
            <person name="Leite T.F."/>
            <person name="Margarido G.R.A."/>
            <person name="Almeida C.A."/>
            <person name="Ferrarezi J.A."/>
            <person name="Labate C.A."/>
        </authorList>
    </citation>
    <scope>NUCLEOTIDE SEQUENCE</scope>
    <source>
        <strain evidence="2">MF-1</strain>
    </source>
</reference>
<accession>A0A9Q3CHR2</accession>
<sequence>MQAVLHHVQGQGLGNVGTNQPRSYEILENPEEVAQRGGNIEILKWMEYTIIQTSNKKDNGLAQQEKGGKQGRSPSSFYQKASSQPTSQEGKKNKKKNWRKPYSPGYKIPRIQKDSMENVFNIARTMMELKRKERQRRRKTNFPKK</sequence>
<comment type="caution">
    <text evidence="2">The sequence shown here is derived from an EMBL/GenBank/DDBJ whole genome shotgun (WGS) entry which is preliminary data.</text>
</comment>
<evidence type="ECO:0000313" key="3">
    <source>
        <dbReference type="Proteomes" id="UP000765509"/>
    </source>
</evidence>
<feature type="region of interest" description="Disordered" evidence="1">
    <location>
        <begin position="55"/>
        <end position="115"/>
    </location>
</feature>
<feature type="compositionally biased region" description="Polar residues" evidence="1">
    <location>
        <begin position="72"/>
        <end position="88"/>
    </location>
</feature>
<dbReference type="AlphaFoldDB" id="A0A9Q3CHR2"/>
<protein>
    <submittedName>
        <fullName evidence="2">Uncharacterized protein</fullName>
    </submittedName>
</protein>
<organism evidence="2 3">
    <name type="scientific">Austropuccinia psidii MF-1</name>
    <dbReference type="NCBI Taxonomy" id="1389203"/>
    <lineage>
        <taxon>Eukaryota</taxon>
        <taxon>Fungi</taxon>
        <taxon>Dikarya</taxon>
        <taxon>Basidiomycota</taxon>
        <taxon>Pucciniomycotina</taxon>
        <taxon>Pucciniomycetes</taxon>
        <taxon>Pucciniales</taxon>
        <taxon>Sphaerophragmiaceae</taxon>
        <taxon>Austropuccinia</taxon>
    </lineage>
</organism>
<feature type="region of interest" description="Disordered" evidence="1">
    <location>
        <begin position="1"/>
        <end position="20"/>
    </location>
</feature>
<evidence type="ECO:0000256" key="1">
    <source>
        <dbReference type="SAM" id="MobiDB-lite"/>
    </source>
</evidence>
<evidence type="ECO:0000313" key="2">
    <source>
        <dbReference type="EMBL" id="MBW0485564.1"/>
    </source>
</evidence>
<gene>
    <name evidence="2" type="ORF">O181_025279</name>
</gene>
<dbReference type="Proteomes" id="UP000765509">
    <property type="component" value="Unassembled WGS sequence"/>
</dbReference>
<name>A0A9Q3CHR2_9BASI</name>